<evidence type="ECO:0000256" key="2">
    <source>
        <dbReference type="SAM" id="MobiDB-lite"/>
    </source>
</evidence>
<dbReference type="STRING" id="1777140.AWB79_05469"/>
<name>A0A158CJ87_9BURK</name>
<reference evidence="4" key="1">
    <citation type="submission" date="2016-01" db="EMBL/GenBank/DDBJ databases">
        <authorList>
            <person name="Peeters C."/>
        </authorList>
    </citation>
    <scope>NUCLEOTIDE SEQUENCE</scope>
    <source>
        <strain evidence="4">LMG 29322</strain>
    </source>
</reference>
<feature type="domain" description="HTH araC/xylS-type" evidence="3">
    <location>
        <begin position="225"/>
        <end position="305"/>
    </location>
</feature>
<dbReference type="GO" id="GO:0005829">
    <property type="term" value="C:cytosol"/>
    <property type="evidence" value="ECO:0007669"/>
    <property type="project" value="TreeGrafter"/>
</dbReference>
<feature type="region of interest" description="Disordered" evidence="2">
    <location>
        <begin position="311"/>
        <end position="330"/>
    </location>
</feature>
<dbReference type="SMART" id="SM00342">
    <property type="entry name" value="HTH_ARAC"/>
    <property type="match status" value="1"/>
</dbReference>
<dbReference type="PROSITE" id="PS01124">
    <property type="entry name" value="HTH_ARAC_FAMILY_2"/>
    <property type="match status" value="1"/>
</dbReference>
<keyword evidence="1" id="KW-0238">DNA-binding</keyword>
<dbReference type="EMBL" id="FCOA02000023">
    <property type="protein sequence ID" value="SAK82341.1"/>
    <property type="molecule type" value="Genomic_DNA"/>
</dbReference>
<evidence type="ECO:0000259" key="3">
    <source>
        <dbReference type="PROSITE" id="PS01124"/>
    </source>
</evidence>
<dbReference type="Proteomes" id="UP000054851">
    <property type="component" value="Unassembled WGS sequence"/>
</dbReference>
<comment type="caution">
    <text evidence="4">The sequence shown here is derived from an EMBL/GenBank/DDBJ whole genome shotgun (WGS) entry which is preliminary data.</text>
</comment>
<dbReference type="GO" id="GO:0000976">
    <property type="term" value="F:transcription cis-regulatory region binding"/>
    <property type="evidence" value="ECO:0007669"/>
    <property type="project" value="TreeGrafter"/>
</dbReference>
<dbReference type="Pfam" id="PF12833">
    <property type="entry name" value="HTH_18"/>
    <property type="match status" value="1"/>
</dbReference>
<sequence length="330" mass="36738">MGPLIRALDAAGADTESLLTRYRLNRRMLSDPYEILPVITYIEIFEEAAALLSEPTLGLRLGRDLHLSELGPAGLVFTSSSTLKVAMRKFSRAIESWQGSTSMDLLLKHDAPSWFYQISDASIWPRAQDTEFSLSAMCNMIRLVRGPNWNPVEVQFEHAPPSDLKPYSRMFRCPVRFSQQTNAVLLSSKDLDAQIKSADIHMAAMMERHAADLIAREAIPHSLVEQVRDLVARRLSREKLIVGDIAKDLGLSQRSLQRHLADAGTSVRDIVREVRKESVETLSAKDGMSRAALARAVGYADSSVLWRATQNWASDNEPAADPSGPAKKRE</sequence>
<evidence type="ECO:0000313" key="4">
    <source>
        <dbReference type="EMBL" id="SAK82341.1"/>
    </source>
</evidence>
<keyword evidence="5" id="KW-1185">Reference proteome</keyword>
<dbReference type="PANTHER" id="PTHR47894:SF4">
    <property type="entry name" value="HTH-TYPE TRANSCRIPTIONAL REGULATOR GADX"/>
    <property type="match status" value="1"/>
</dbReference>
<dbReference type="AlphaFoldDB" id="A0A158CJ87"/>
<evidence type="ECO:0000256" key="1">
    <source>
        <dbReference type="ARBA" id="ARBA00023125"/>
    </source>
</evidence>
<dbReference type="InterPro" id="IPR018060">
    <property type="entry name" value="HTH_AraC"/>
</dbReference>
<organism evidence="4 5">
    <name type="scientific">Caballeronia hypogeia</name>
    <dbReference type="NCBI Taxonomy" id="1777140"/>
    <lineage>
        <taxon>Bacteria</taxon>
        <taxon>Pseudomonadati</taxon>
        <taxon>Pseudomonadota</taxon>
        <taxon>Betaproteobacteria</taxon>
        <taxon>Burkholderiales</taxon>
        <taxon>Burkholderiaceae</taxon>
        <taxon>Caballeronia</taxon>
    </lineage>
</organism>
<accession>A0A158CJ87</accession>
<dbReference type="GO" id="GO:0003700">
    <property type="term" value="F:DNA-binding transcription factor activity"/>
    <property type="evidence" value="ECO:0007669"/>
    <property type="project" value="InterPro"/>
</dbReference>
<dbReference type="RefSeq" id="WP_232471040.1">
    <property type="nucleotide sequence ID" value="NZ_FCOA02000023.1"/>
</dbReference>
<dbReference type="PANTHER" id="PTHR47894">
    <property type="entry name" value="HTH-TYPE TRANSCRIPTIONAL REGULATOR GADX"/>
    <property type="match status" value="1"/>
</dbReference>
<evidence type="ECO:0000313" key="5">
    <source>
        <dbReference type="Proteomes" id="UP000054851"/>
    </source>
</evidence>
<protein>
    <submittedName>
        <fullName evidence="4">AraC family transcriptional regulator</fullName>
    </submittedName>
</protein>
<dbReference type="Gene3D" id="1.10.10.60">
    <property type="entry name" value="Homeodomain-like"/>
    <property type="match status" value="1"/>
</dbReference>
<proteinExistence type="predicted"/>
<dbReference type="InterPro" id="IPR032687">
    <property type="entry name" value="AraC-type_N"/>
</dbReference>
<dbReference type="Pfam" id="PF12625">
    <property type="entry name" value="Arabinose_bd"/>
    <property type="match status" value="1"/>
</dbReference>
<gene>
    <name evidence="4" type="ORF">AWB79_05469</name>
</gene>